<dbReference type="RefSeq" id="WP_212596323.1">
    <property type="nucleotide sequence ID" value="NZ_CP073587.1"/>
</dbReference>
<keyword evidence="5 7" id="KW-1133">Transmembrane helix</keyword>
<keyword evidence="2" id="KW-0813">Transport</keyword>
<feature type="transmembrane region" description="Helical" evidence="7">
    <location>
        <begin position="151"/>
        <end position="172"/>
    </location>
</feature>
<dbReference type="EMBL" id="CP073587">
    <property type="protein sequence ID" value="QUN07322.1"/>
    <property type="molecule type" value="Genomic_DNA"/>
</dbReference>
<feature type="transmembrane region" description="Helical" evidence="7">
    <location>
        <begin position="301"/>
        <end position="321"/>
    </location>
</feature>
<keyword evidence="4 7" id="KW-0812">Transmembrane</keyword>
<accession>A0ABX7YWW9</accession>
<gene>
    <name evidence="8" type="ORF">KDN34_07900</name>
</gene>
<reference evidence="8 9" key="1">
    <citation type="submission" date="2021-04" db="EMBL/GenBank/DDBJ databases">
        <title>Novel species identification of genus Shewanella.</title>
        <authorList>
            <person name="Liu G."/>
        </authorList>
    </citation>
    <scope>NUCLEOTIDE SEQUENCE [LARGE SCALE GENOMIC DNA]</scope>
    <source>
        <strain evidence="8 9">FJAT-54481</strain>
    </source>
</reference>
<feature type="transmembrane region" description="Helical" evidence="7">
    <location>
        <begin position="43"/>
        <end position="64"/>
    </location>
</feature>
<keyword evidence="6 7" id="KW-0472">Membrane</keyword>
<evidence type="ECO:0000256" key="4">
    <source>
        <dbReference type="ARBA" id="ARBA00022692"/>
    </source>
</evidence>
<evidence type="ECO:0000313" key="8">
    <source>
        <dbReference type="EMBL" id="QUN07322.1"/>
    </source>
</evidence>
<dbReference type="PIRSF" id="PIRSF006603">
    <property type="entry name" value="DinF"/>
    <property type="match status" value="1"/>
</dbReference>
<organism evidence="8 9">
    <name type="scientific">Shewanella yunxiaonensis</name>
    <dbReference type="NCBI Taxonomy" id="2829809"/>
    <lineage>
        <taxon>Bacteria</taxon>
        <taxon>Pseudomonadati</taxon>
        <taxon>Pseudomonadota</taxon>
        <taxon>Gammaproteobacteria</taxon>
        <taxon>Alteromonadales</taxon>
        <taxon>Shewanellaceae</taxon>
        <taxon>Shewanella</taxon>
    </lineage>
</organism>
<feature type="transmembrane region" description="Helical" evidence="7">
    <location>
        <begin position="118"/>
        <end position="139"/>
    </location>
</feature>
<keyword evidence="3" id="KW-1003">Cell membrane</keyword>
<evidence type="ECO:0000256" key="7">
    <source>
        <dbReference type="SAM" id="Phobius"/>
    </source>
</evidence>
<dbReference type="PANTHER" id="PTHR43823">
    <property type="entry name" value="SPORULATION PROTEIN YKVU"/>
    <property type="match status" value="1"/>
</dbReference>
<dbReference type="InterPro" id="IPR048279">
    <property type="entry name" value="MdtK-like"/>
</dbReference>
<feature type="transmembrane region" description="Helical" evidence="7">
    <location>
        <begin position="251"/>
        <end position="280"/>
    </location>
</feature>
<evidence type="ECO:0000313" key="9">
    <source>
        <dbReference type="Proteomes" id="UP000679575"/>
    </source>
</evidence>
<feature type="transmembrane region" description="Helical" evidence="7">
    <location>
        <begin position="76"/>
        <end position="98"/>
    </location>
</feature>
<feature type="transmembrane region" description="Helical" evidence="7">
    <location>
        <begin position="366"/>
        <end position="386"/>
    </location>
</feature>
<evidence type="ECO:0000256" key="2">
    <source>
        <dbReference type="ARBA" id="ARBA00022448"/>
    </source>
</evidence>
<evidence type="ECO:0000256" key="5">
    <source>
        <dbReference type="ARBA" id="ARBA00022989"/>
    </source>
</evidence>
<dbReference type="InterPro" id="IPR002528">
    <property type="entry name" value="MATE_fam"/>
</dbReference>
<feature type="transmembrane region" description="Helical" evidence="7">
    <location>
        <begin position="178"/>
        <end position="197"/>
    </location>
</feature>
<dbReference type="NCBIfam" id="TIGR00797">
    <property type="entry name" value="matE"/>
    <property type="match status" value="1"/>
</dbReference>
<dbReference type="PANTHER" id="PTHR43823:SF3">
    <property type="entry name" value="MULTIDRUG EXPORT PROTEIN MEPA"/>
    <property type="match status" value="1"/>
</dbReference>
<feature type="transmembrane region" description="Helical" evidence="7">
    <location>
        <begin position="333"/>
        <end position="354"/>
    </location>
</feature>
<evidence type="ECO:0000256" key="1">
    <source>
        <dbReference type="ARBA" id="ARBA00004429"/>
    </source>
</evidence>
<dbReference type="InterPro" id="IPR051327">
    <property type="entry name" value="MATE_MepA_subfamily"/>
</dbReference>
<keyword evidence="9" id="KW-1185">Reference proteome</keyword>
<protein>
    <submittedName>
        <fullName evidence="8">MATE family efflux transporter</fullName>
    </submittedName>
</protein>
<name>A0ABX7YWW9_9GAMM</name>
<dbReference type="Pfam" id="PF01554">
    <property type="entry name" value="MatE"/>
    <property type="match status" value="2"/>
</dbReference>
<evidence type="ECO:0000256" key="6">
    <source>
        <dbReference type="ARBA" id="ARBA00023136"/>
    </source>
</evidence>
<feature type="transmembrane region" description="Helical" evidence="7">
    <location>
        <begin position="392"/>
        <end position="418"/>
    </location>
</feature>
<sequence length="470" mass="49026">MSSTAAIGVSALFLVDLLDMFFLSMLGEQELAAAVGYAGTISFFTTSIGIGLSIALGALVSRAIGAREIDKAKRLLINAAAVTLVMSALTAAIVTSFIPELLSLVGASGHTAELAASYLYILVPSLPIICLAMAFGGALRAVGDAKLSMWSTLAGGAVNAALDPLFIFVLGLNIEGAAFASVLARLTALVIAARGVFGKHQLWGGFEWHALRQDLPVIFAIAGPAMLTNVATPIGNAFVTRAVADFGDSFVAGWAVIGRLIPVTFGMIFALSGAIGPIVGQNFGAGAYERLRESLTRALQFCCSYVVIMSLILLLLKDWIVSLFAMEGQAADLIRFFCQYMAVFFLFNGALFVANASFNNLGKAKYSTVFNIGKATLGTIPFVWLGGSWGGVYGVLIGQAVGAVLFGVLGVITAYKLVAKVTAAGRKQLGTILDEAGLAPVAATPMSSSRVPMALLAEEAEVAAEERRNE</sequence>
<feature type="transmembrane region" description="Helical" evidence="7">
    <location>
        <begin position="217"/>
        <end position="239"/>
    </location>
</feature>
<evidence type="ECO:0000256" key="3">
    <source>
        <dbReference type="ARBA" id="ARBA00022475"/>
    </source>
</evidence>
<proteinExistence type="predicted"/>
<comment type="subcellular location">
    <subcellularLocation>
        <location evidence="1">Cell inner membrane</location>
        <topology evidence="1">Multi-pass membrane protein</topology>
    </subcellularLocation>
</comment>
<dbReference type="Proteomes" id="UP000679575">
    <property type="component" value="Chromosome"/>
</dbReference>